<protein>
    <submittedName>
        <fullName evidence="1">Uncharacterized protein</fullName>
    </submittedName>
</protein>
<accession>A0ACC3CYC8</accession>
<dbReference type="Proteomes" id="UP001186974">
    <property type="component" value="Unassembled WGS sequence"/>
</dbReference>
<name>A0ACC3CYC8_9PEZI</name>
<proteinExistence type="predicted"/>
<sequence length="170" mass="18313">MADPWLAPSSILSIPAKPYPFAFPPKHTALLVIDMQRDFLLPDGYGYVEGGNLEDVQAVISPVQKLLQASRDAGLSVSHTREGHVPDLSDCPSCKRVRQGAAPGSEGHAMAIGDEGKMGRLLVRGEYGHDIVDELRPVAGEVVIDKAGKGAFWNTTLNHKLKARGITHII</sequence>
<evidence type="ECO:0000313" key="2">
    <source>
        <dbReference type="Proteomes" id="UP001186974"/>
    </source>
</evidence>
<dbReference type="EMBL" id="JAWDJW010009693">
    <property type="protein sequence ID" value="KAK3057261.1"/>
    <property type="molecule type" value="Genomic_DNA"/>
</dbReference>
<reference evidence="1" key="1">
    <citation type="submission" date="2024-09" db="EMBL/GenBank/DDBJ databases">
        <title>Black Yeasts Isolated from many extreme environments.</title>
        <authorList>
            <person name="Coleine C."/>
            <person name="Stajich J.E."/>
            <person name="Selbmann L."/>
        </authorList>
    </citation>
    <scope>NUCLEOTIDE SEQUENCE</scope>
    <source>
        <strain evidence="1">CCFEE 5737</strain>
    </source>
</reference>
<keyword evidence="2" id="KW-1185">Reference proteome</keyword>
<feature type="non-terminal residue" evidence="1">
    <location>
        <position position="170"/>
    </location>
</feature>
<gene>
    <name evidence="1" type="ORF">LTS18_011563</name>
</gene>
<evidence type="ECO:0000313" key="1">
    <source>
        <dbReference type="EMBL" id="KAK3057261.1"/>
    </source>
</evidence>
<comment type="caution">
    <text evidence="1">The sequence shown here is derived from an EMBL/GenBank/DDBJ whole genome shotgun (WGS) entry which is preliminary data.</text>
</comment>
<organism evidence="1 2">
    <name type="scientific">Coniosporium uncinatum</name>
    <dbReference type="NCBI Taxonomy" id="93489"/>
    <lineage>
        <taxon>Eukaryota</taxon>
        <taxon>Fungi</taxon>
        <taxon>Dikarya</taxon>
        <taxon>Ascomycota</taxon>
        <taxon>Pezizomycotina</taxon>
        <taxon>Dothideomycetes</taxon>
        <taxon>Dothideomycetes incertae sedis</taxon>
        <taxon>Coniosporium</taxon>
    </lineage>
</organism>